<reference evidence="1 2" key="1">
    <citation type="journal article" date="2015" name="Int. J. Syst. Evol. Microbiol.">
        <title>Mariniphaga sediminis sp. nov., isolated from coastal sediment.</title>
        <authorList>
            <person name="Wang F.Q."/>
            <person name="Shen Q.Y."/>
            <person name="Chen G.J."/>
            <person name="Du Z.J."/>
        </authorList>
    </citation>
    <scope>NUCLEOTIDE SEQUENCE [LARGE SCALE GENOMIC DNA]</scope>
    <source>
        <strain evidence="1 2">SY21</strain>
    </source>
</reference>
<evidence type="ECO:0000313" key="2">
    <source>
        <dbReference type="Proteomes" id="UP000266441"/>
    </source>
</evidence>
<evidence type="ECO:0008006" key="3">
    <source>
        <dbReference type="Google" id="ProtNLM"/>
    </source>
</evidence>
<accession>A0A399D3M1</accession>
<protein>
    <recommendedName>
        <fullName evidence="3">Lipocalin-like domain-containing protein</fullName>
    </recommendedName>
</protein>
<dbReference type="RefSeq" id="WP_119349935.1">
    <property type="nucleotide sequence ID" value="NZ_QWET01000007.1"/>
</dbReference>
<keyword evidence="2" id="KW-1185">Reference proteome</keyword>
<evidence type="ECO:0000313" key="1">
    <source>
        <dbReference type="EMBL" id="RIH65010.1"/>
    </source>
</evidence>
<name>A0A399D3M1_9BACT</name>
<dbReference type="EMBL" id="QWET01000007">
    <property type="protein sequence ID" value="RIH65010.1"/>
    <property type="molecule type" value="Genomic_DNA"/>
</dbReference>
<dbReference type="OrthoDB" id="1121711at2"/>
<gene>
    <name evidence="1" type="ORF">D1164_10500</name>
</gene>
<organism evidence="1 2">
    <name type="scientific">Mariniphaga sediminis</name>
    <dbReference type="NCBI Taxonomy" id="1628158"/>
    <lineage>
        <taxon>Bacteria</taxon>
        <taxon>Pseudomonadati</taxon>
        <taxon>Bacteroidota</taxon>
        <taxon>Bacteroidia</taxon>
        <taxon>Marinilabiliales</taxon>
        <taxon>Prolixibacteraceae</taxon>
        <taxon>Mariniphaga</taxon>
    </lineage>
</organism>
<comment type="caution">
    <text evidence="1">The sequence shown here is derived from an EMBL/GenBank/DDBJ whole genome shotgun (WGS) entry which is preliminary data.</text>
</comment>
<dbReference type="AlphaFoldDB" id="A0A399D3M1"/>
<proteinExistence type="predicted"/>
<sequence>MKRNSRFYRIVRWLGNTELFFRPSRQIPGRWELCEYYSEPAGELFHVKEDQMKRENQFWKLDFGTGGNFSQQTNLPVPFLKGMEYCKWSTSKGFVFLHYSETSHQAEAYRFAVEKGILKLLKKDKSGRIEIFGFFRRPEKNN</sequence>
<dbReference type="Proteomes" id="UP000266441">
    <property type="component" value="Unassembled WGS sequence"/>
</dbReference>